<accession>A0ABS6W1X2</accession>
<gene>
    <name evidence="2" type="ORF">KW502_08460</name>
</gene>
<evidence type="ECO:0000313" key="3">
    <source>
        <dbReference type="Proteomes" id="UP000719267"/>
    </source>
</evidence>
<name>A0ABS6W1X2_9FLAO</name>
<evidence type="ECO:0000313" key="2">
    <source>
        <dbReference type="EMBL" id="MBW2961830.1"/>
    </source>
</evidence>
<dbReference type="EMBL" id="JAHWDF010000007">
    <property type="protein sequence ID" value="MBW2961830.1"/>
    <property type="molecule type" value="Genomic_DNA"/>
</dbReference>
<keyword evidence="3" id="KW-1185">Reference proteome</keyword>
<proteinExistence type="predicted"/>
<organism evidence="2 3">
    <name type="scientific">Mesonia aestuariivivens</name>
    <dbReference type="NCBI Taxonomy" id="2796128"/>
    <lineage>
        <taxon>Bacteria</taxon>
        <taxon>Pseudomonadati</taxon>
        <taxon>Bacteroidota</taxon>
        <taxon>Flavobacteriia</taxon>
        <taxon>Flavobacteriales</taxon>
        <taxon>Flavobacteriaceae</taxon>
        <taxon>Mesonia</taxon>
    </lineage>
</organism>
<dbReference type="RefSeq" id="WP_219040116.1">
    <property type="nucleotide sequence ID" value="NZ_JAHWDF010000007.1"/>
</dbReference>
<sequence length="919" mass="105870">MKRQLCFCLLFFFIVLAFFQLSAQNVGVKFSSYELNASNGEVVSFYMKLMNNEEKQVAVKLDFEYDENAISLASTKAEYLLRPKDTTFIPLKGIINNRAKAGKKSTITARLSIDNQVFETQRLQLSIVKTKMVRFYKNKENITFENIGDTLSYQVTIENLGNTKQQITLLSKYPKSPTKDELSSEKIEIAAFKDTTLTLSCVVDEQMMKLDDFDIFLKTLYSNGDIFGTSRLSVNSVQQSRRYKRDVNQYDPTSYVQNNIINISARESRNNYQYFLYANNQINLKKGTLQSNIDINWWENNNLLYVRNTWVSYQQNQFGIKAGNISQSEIINLIGRGVDAYYQINKKNKVEVGGINKSYSLFKNGDNNFGNAGWANFTHRGGWLHKGYEASIIYNDDPTSDYKSYLASARTNVLDRKNIGIKAGASLSKTSLYSNDDISENGAAGEVLVYAQKGNFNFNSTNYYSSGYYSGLRQGAVNLTERISYNSGKYNFWGLYNYLSFKPKQLKRIGFIPQNFSTSKYNLGVTRRFQYMSISVVPNYYRENRSALSFSSPEEKKYTMRAKRLSVNLNYNHLVSQQYISFNLEGGTYNTNINDKEMPHFKVHLNYNWRFFNLNASYQYNSFFIGEEFSRLRLASSDTYEVYNILPSIHQEFLDNKLQIRAGVSYAKSTFTQEYFQFNGRLDYQLPANFNVYFTTFLSDFSANYYDASTMQVGVIKRFSKIDLTQKRNNLKVYVYHNTNDSLVKVPAVGQLLLINDKAFRTDEKGAISYKRLPEGHYKIKVFDTKQWYAPDLAIDLIDNTEVVIYMDQTVTVKGKVHYESSDISFDVAKELGGLTVTLTNAEGREFKAKTDAKGYFRTYVPEGEYSAKIEMYNRSSRVEVLGQSQKIKAVSGKLETIQFIFKVKDRKVERKKFKSSGF</sequence>
<feature type="signal peptide" evidence="1">
    <location>
        <begin position="1"/>
        <end position="23"/>
    </location>
</feature>
<comment type="caution">
    <text evidence="2">The sequence shown here is derived from an EMBL/GenBank/DDBJ whole genome shotgun (WGS) entry which is preliminary data.</text>
</comment>
<evidence type="ECO:0000256" key="1">
    <source>
        <dbReference type="SAM" id="SignalP"/>
    </source>
</evidence>
<protein>
    <submittedName>
        <fullName evidence="2">Carboxypeptidase-like regulatory domain-containing protein</fullName>
    </submittedName>
</protein>
<feature type="chain" id="PRO_5046111608" evidence="1">
    <location>
        <begin position="24"/>
        <end position="919"/>
    </location>
</feature>
<keyword evidence="1" id="KW-0732">Signal</keyword>
<dbReference type="Proteomes" id="UP000719267">
    <property type="component" value="Unassembled WGS sequence"/>
</dbReference>
<reference evidence="2 3" key="1">
    <citation type="submission" date="2021-07" db="EMBL/GenBank/DDBJ databases">
        <title>Mesonia aestuariivivens sp. nov., isolated from a tidal flat.</title>
        <authorList>
            <person name="Kim Y.-O."/>
            <person name="Yoon J.-H."/>
        </authorList>
    </citation>
    <scope>NUCLEOTIDE SEQUENCE [LARGE SCALE GENOMIC DNA]</scope>
    <source>
        <strain evidence="2 3">JHPTF-M18</strain>
    </source>
</reference>